<feature type="domain" description="CAF17 C-terminal" evidence="2">
    <location>
        <begin position="201"/>
        <end position="270"/>
    </location>
</feature>
<accession>A0A2P7BNG4</accession>
<name>A0A2P7BNG4_9HYPH</name>
<evidence type="ECO:0000259" key="2">
    <source>
        <dbReference type="Pfam" id="PF25455"/>
    </source>
</evidence>
<dbReference type="InterPro" id="IPR057460">
    <property type="entry name" value="CAF17_C"/>
</dbReference>
<dbReference type="AlphaFoldDB" id="A0A2P7BNG4"/>
<organism evidence="3 4">
    <name type="scientific">Phyllobacterium brassicacearum</name>
    <dbReference type="NCBI Taxonomy" id="314235"/>
    <lineage>
        <taxon>Bacteria</taxon>
        <taxon>Pseudomonadati</taxon>
        <taxon>Pseudomonadota</taxon>
        <taxon>Alphaproteobacteria</taxon>
        <taxon>Hyphomicrobiales</taxon>
        <taxon>Phyllobacteriaceae</taxon>
        <taxon>Phyllobacterium</taxon>
    </lineage>
</organism>
<dbReference type="Proteomes" id="UP000241444">
    <property type="component" value="Unassembled WGS sequence"/>
</dbReference>
<dbReference type="RefSeq" id="WP_106712006.1">
    <property type="nucleotide sequence ID" value="NZ_PGGO01000011.1"/>
</dbReference>
<keyword evidence="4" id="KW-1185">Reference proteome</keyword>
<evidence type="ECO:0000313" key="3">
    <source>
        <dbReference type="EMBL" id="PSH67965.1"/>
    </source>
</evidence>
<dbReference type="PANTHER" id="PTHR22602:SF0">
    <property type="entry name" value="TRANSFERASE CAF17, MITOCHONDRIAL-RELATED"/>
    <property type="match status" value="1"/>
</dbReference>
<dbReference type="InterPro" id="IPR045179">
    <property type="entry name" value="YgfZ/GcvT"/>
</dbReference>
<evidence type="ECO:0000313" key="4">
    <source>
        <dbReference type="Proteomes" id="UP000241444"/>
    </source>
</evidence>
<gene>
    <name evidence="3" type="ORF">CU102_15465</name>
</gene>
<reference evidence="4" key="1">
    <citation type="submission" date="2017-11" db="EMBL/GenBank/DDBJ databases">
        <authorList>
            <person name="Kuznetsova I."/>
            <person name="Sazanova A."/>
            <person name="Chirak E."/>
            <person name="Safronova V."/>
            <person name="Willems A."/>
        </authorList>
    </citation>
    <scope>NUCLEOTIDE SEQUENCE [LARGE SCALE GENOMIC DNA]</scope>
    <source>
        <strain evidence="4">STM 196</strain>
    </source>
</reference>
<dbReference type="PANTHER" id="PTHR22602">
    <property type="entry name" value="TRANSFERASE CAF17, MITOCHONDRIAL-RELATED"/>
    <property type="match status" value="1"/>
</dbReference>
<dbReference type="Pfam" id="PF25455">
    <property type="entry name" value="Beta-barrel_CAF17_C"/>
    <property type="match status" value="1"/>
</dbReference>
<dbReference type="Gene3D" id="3.30.1360.120">
    <property type="entry name" value="Probable tRNA modification gtpase trme, domain 1"/>
    <property type="match status" value="2"/>
</dbReference>
<dbReference type="OrthoDB" id="9796287at2"/>
<dbReference type="InterPro" id="IPR017703">
    <property type="entry name" value="YgfZ/GCV_T_CS"/>
</dbReference>
<keyword evidence="1" id="KW-0809">Transit peptide</keyword>
<dbReference type="SUPFAM" id="SSF103025">
    <property type="entry name" value="Folate-binding domain"/>
    <property type="match status" value="1"/>
</dbReference>
<dbReference type="InterPro" id="IPR027266">
    <property type="entry name" value="TrmE/GcvT-like"/>
</dbReference>
<dbReference type="EMBL" id="PGGO01000011">
    <property type="protein sequence ID" value="PSH67965.1"/>
    <property type="molecule type" value="Genomic_DNA"/>
</dbReference>
<evidence type="ECO:0000256" key="1">
    <source>
        <dbReference type="ARBA" id="ARBA00022946"/>
    </source>
</evidence>
<dbReference type="GO" id="GO:0016226">
    <property type="term" value="P:iron-sulfur cluster assembly"/>
    <property type="evidence" value="ECO:0007669"/>
    <property type="project" value="TreeGrafter"/>
</dbReference>
<proteinExistence type="predicted"/>
<dbReference type="NCBIfam" id="TIGR03317">
    <property type="entry name" value="ygfZ_signature"/>
    <property type="match status" value="1"/>
</dbReference>
<sequence length="283" mass="30790">MPSASLNGRAILKVTGEDAENFLQNLITTDLDALEQHDLKPGALLSPQGKILFEFLVSRDGNGLRLDTLRTSADDLLKRLTLYKLRAKVQIAVDLESLVQVSWENDSGTSESDSTLHDRRFPDALNVRRHYGATRTAGNDEIEWTKLRIAHGVAEAPLDYLLGDAFPHDVNLDQTGGVSFRKGCFVGQEVVSRMQHRGTARRRILIVSCASELPATGTSITADGREIGTLGSVAGNAGLALVRIDRVKEATHKGIPILAGEVAVHLAIPPEHRFTFPEATQEA</sequence>
<protein>
    <submittedName>
        <fullName evidence="3">Folate-binding protein YgfZ</fullName>
    </submittedName>
</protein>
<comment type="caution">
    <text evidence="3">The sequence shown here is derived from an EMBL/GenBank/DDBJ whole genome shotgun (WGS) entry which is preliminary data.</text>
</comment>